<comment type="caution">
    <text evidence="2">The sequence shown here is derived from an EMBL/GenBank/DDBJ whole genome shotgun (WGS) entry which is preliminary data.</text>
</comment>
<protein>
    <submittedName>
        <fullName evidence="2">Uncharacterized protein</fullName>
    </submittedName>
</protein>
<gene>
    <name evidence="2" type="ORF">E2C01_037692</name>
</gene>
<sequence length="83" mass="8966">MQLNIPVRWREAETLAWQCGTGDATLGTLAQIQTREPDSNSRSVGSHDCPARRTTVARPADRRRADGGAELTTALNTSTAEAE</sequence>
<proteinExistence type="predicted"/>
<dbReference type="AlphaFoldDB" id="A0A5B7FFZ5"/>
<dbReference type="EMBL" id="VSRR010006092">
    <property type="protein sequence ID" value="MPC44033.1"/>
    <property type="molecule type" value="Genomic_DNA"/>
</dbReference>
<feature type="compositionally biased region" description="Polar residues" evidence="1">
    <location>
        <begin position="73"/>
        <end position="83"/>
    </location>
</feature>
<reference evidence="2 3" key="1">
    <citation type="submission" date="2019-05" db="EMBL/GenBank/DDBJ databases">
        <title>Another draft genome of Portunus trituberculatus and its Hox gene families provides insights of decapod evolution.</title>
        <authorList>
            <person name="Jeong J.-H."/>
            <person name="Song I."/>
            <person name="Kim S."/>
            <person name="Choi T."/>
            <person name="Kim D."/>
            <person name="Ryu S."/>
            <person name="Kim W."/>
        </authorList>
    </citation>
    <scope>NUCLEOTIDE SEQUENCE [LARGE SCALE GENOMIC DNA]</scope>
    <source>
        <tissue evidence="2">Muscle</tissue>
    </source>
</reference>
<feature type="region of interest" description="Disordered" evidence="1">
    <location>
        <begin position="34"/>
        <end position="83"/>
    </location>
</feature>
<name>A0A5B7FFZ5_PORTR</name>
<organism evidence="2 3">
    <name type="scientific">Portunus trituberculatus</name>
    <name type="common">Swimming crab</name>
    <name type="synonym">Neptunus trituberculatus</name>
    <dbReference type="NCBI Taxonomy" id="210409"/>
    <lineage>
        <taxon>Eukaryota</taxon>
        <taxon>Metazoa</taxon>
        <taxon>Ecdysozoa</taxon>
        <taxon>Arthropoda</taxon>
        <taxon>Crustacea</taxon>
        <taxon>Multicrustacea</taxon>
        <taxon>Malacostraca</taxon>
        <taxon>Eumalacostraca</taxon>
        <taxon>Eucarida</taxon>
        <taxon>Decapoda</taxon>
        <taxon>Pleocyemata</taxon>
        <taxon>Brachyura</taxon>
        <taxon>Eubrachyura</taxon>
        <taxon>Portunoidea</taxon>
        <taxon>Portunidae</taxon>
        <taxon>Portuninae</taxon>
        <taxon>Portunus</taxon>
    </lineage>
</organism>
<evidence type="ECO:0000313" key="3">
    <source>
        <dbReference type="Proteomes" id="UP000324222"/>
    </source>
</evidence>
<dbReference type="Proteomes" id="UP000324222">
    <property type="component" value="Unassembled WGS sequence"/>
</dbReference>
<keyword evidence="3" id="KW-1185">Reference proteome</keyword>
<accession>A0A5B7FFZ5</accession>
<feature type="compositionally biased region" description="Polar residues" evidence="1">
    <location>
        <begin position="34"/>
        <end position="44"/>
    </location>
</feature>
<evidence type="ECO:0000313" key="2">
    <source>
        <dbReference type="EMBL" id="MPC44033.1"/>
    </source>
</evidence>
<evidence type="ECO:0000256" key="1">
    <source>
        <dbReference type="SAM" id="MobiDB-lite"/>
    </source>
</evidence>